<dbReference type="InterPro" id="IPR001607">
    <property type="entry name" value="Znf_UBP"/>
</dbReference>
<evidence type="ECO:0000256" key="5">
    <source>
        <dbReference type="ARBA" id="ARBA00022723"/>
    </source>
</evidence>
<dbReference type="InterPro" id="IPR028889">
    <property type="entry name" value="USP"/>
</dbReference>
<feature type="compositionally biased region" description="Basic residues" evidence="12">
    <location>
        <begin position="398"/>
        <end position="410"/>
    </location>
</feature>
<proteinExistence type="inferred from homology"/>
<comment type="catalytic activity">
    <reaction evidence="1">
        <text>Thiol-dependent hydrolysis of ester, thioester, amide, peptide and isopeptide bonds formed by the C-terminal Gly of ubiquitin (a 76-residue protein attached to proteins as an intracellular targeting signal).</text>
        <dbReference type="EC" id="3.4.19.12"/>
    </reaction>
</comment>
<dbReference type="Gene3D" id="3.90.70.10">
    <property type="entry name" value="Cysteine proteinases"/>
    <property type="match status" value="2"/>
</dbReference>
<evidence type="ECO:0000256" key="12">
    <source>
        <dbReference type="SAM" id="MobiDB-lite"/>
    </source>
</evidence>
<dbReference type="GO" id="GO:0016579">
    <property type="term" value="P:protein deubiquitination"/>
    <property type="evidence" value="ECO:0007669"/>
    <property type="project" value="InterPro"/>
</dbReference>
<dbReference type="STRING" id="35608.A0A2U1PMR2"/>
<dbReference type="GO" id="GO:0005634">
    <property type="term" value="C:nucleus"/>
    <property type="evidence" value="ECO:0007669"/>
    <property type="project" value="TreeGrafter"/>
</dbReference>
<feature type="region of interest" description="Disordered" evidence="12">
    <location>
        <begin position="762"/>
        <end position="907"/>
    </location>
</feature>
<keyword evidence="8 15" id="KW-0378">Hydrolase</keyword>
<evidence type="ECO:0000256" key="1">
    <source>
        <dbReference type="ARBA" id="ARBA00000707"/>
    </source>
</evidence>
<dbReference type="EC" id="3.4.19.12" evidence="3"/>
<evidence type="ECO:0000313" key="15">
    <source>
        <dbReference type="EMBL" id="PWA87045.1"/>
    </source>
</evidence>
<feature type="domain" description="USP" evidence="13">
    <location>
        <begin position="230"/>
        <end position="1043"/>
    </location>
</feature>
<evidence type="ECO:0000256" key="4">
    <source>
        <dbReference type="ARBA" id="ARBA00022670"/>
    </source>
</evidence>
<keyword evidence="16" id="KW-1185">Reference proteome</keyword>
<dbReference type="PANTHER" id="PTHR24006">
    <property type="entry name" value="UBIQUITIN CARBOXYL-TERMINAL HYDROLASE"/>
    <property type="match status" value="1"/>
</dbReference>
<keyword evidence="7" id="KW-0833">Ubl conjugation pathway</keyword>
<evidence type="ECO:0000256" key="11">
    <source>
        <dbReference type="PROSITE-ProRule" id="PRU00502"/>
    </source>
</evidence>
<comment type="similarity">
    <text evidence="2">Belongs to the peptidase C19 family.</text>
</comment>
<dbReference type="PROSITE" id="PS50235">
    <property type="entry name" value="USP_3"/>
    <property type="match status" value="1"/>
</dbReference>
<dbReference type="Pfam" id="PF00443">
    <property type="entry name" value="UCH"/>
    <property type="match status" value="2"/>
</dbReference>
<dbReference type="SUPFAM" id="SSF54001">
    <property type="entry name" value="Cysteine proteinases"/>
    <property type="match status" value="1"/>
</dbReference>
<evidence type="ECO:0000313" key="16">
    <source>
        <dbReference type="Proteomes" id="UP000245207"/>
    </source>
</evidence>
<dbReference type="GO" id="GO:0006508">
    <property type="term" value="P:proteolysis"/>
    <property type="evidence" value="ECO:0007669"/>
    <property type="project" value="UniProtKB-KW"/>
</dbReference>
<feature type="domain" description="UBP-type" evidence="14">
    <location>
        <begin position="49"/>
        <end position="181"/>
    </location>
</feature>
<dbReference type="GO" id="GO:0005829">
    <property type="term" value="C:cytosol"/>
    <property type="evidence" value="ECO:0007669"/>
    <property type="project" value="TreeGrafter"/>
</dbReference>
<dbReference type="FunFam" id="3.30.40.10:FF:000900">
    <property type="entry name" value="Ubiquitinyl hydrolase 1"/>
    <property type="match status" value="1"/>
</dbReference>
<keyword evidence="6 11" id="KW-0863">Zinc-finger</keyword>
<evidence type="ECO:0000259" key="14">
    <source>
        <dbReference type="PROSITE" id="PS50271"/>
    </source>
</evidence>
<dbReference type="Pfam" id="PF02148">
    <property type="entry name" value="zf-UBP"/>
    <property type="match status" value="1"/>
</dbReference>
<dbReference type="EMBL" id="PKPP01000956">
    <property type="protein sequence ID" value="PWA87045.1"/>
    <property type="molecule type" value="Genomic_DNA"/>
</dbReference>
<dbReference type="InterPro" id="IPR013083">
    <property type="entry name" value="Znf_RING/FYVE/PHD"/>
</dbReference>
<dbReference type="PROSITE" id="PS50271">
    <property type="entry name" value="ZF_UBP"/>
    <property type="match status" value="1"/>
</dbReference>
<dbReference type="InterPro" id="IPR001394">
    <property type="entry name" value="Peptidase_C19_UCH"/>
</dbReference>
<sequence>MGKKIKKAARNAQKEKRFPTTSPKTVLQETVSATKVAANEELSVSQETETCPHLDNGINLKKFSTRILSVESLKCEDCRKGVGDKSTKKGKNKQGKNKVNGSKAEAIWVCLECAHFSCGGIGLPTIPNGHAAQHAKAYRHPLALQFANPKLRWCFPCNALIPVQNFAENEEQKDSLSEFVEILKNLSSSSSITRVGIRDSWFESGSVRSRLQLVNTLPHCLDNTGGYMVRGLMNLGNTCFFNSVLQNLLSIDKLREHLLNLDGFVGPLTMSLKKLFVETSLSAGVRNVVDPRSLLGCVCMKSPQFKGFRQHDSHELLRCLLDGLSTEESCVIKRSQNGNGSLKHASTFVDNIFGGQISSTVSCLECGHASVVYEPYLDLSLPLPTKRVPPKTTALVSRSKKQKPPPKRQGKFWPKNKKESSFVQFLTNTSSSEPTMEIEENTTSSGDTILSESVLDSACDINDSGLLDGIKHDVTKISTSEATMSIDETATSSGDPVLSKFDVLDSAGHRNGSGLLNGIKHDETITTHDYTIATHDDTITTHDDTITISDTHDQAAINSLLGFNGHGTTTHLGDDIVTEHDVANTVEASMHVDSIDADLTWLDNLEHDVSTVEDMLSHNQYSSVQDFGTSNKFKLAYDTRQEPSYFDAFECLYDDPSVYAGPTAIPFSYGFRGSGYMATSYSDSDPDEVDDTDSSLSVEKCLAYFTTPELLTKTEHAWQCEKCAKSLLDQKTRLKNETQKPVINGHENGNSNASSDSAVEHLLPNCDSNLNDRGTKNGDLALHNGKSDQSTDNGDLALHNGKSDQSTHDGDLALHNGKSDQSTENGDLALHNGKSDQSTKNGDLALHNGKSDQSTDNDDLALHNGKSDDRQDIECCSDNGSADKFENENGQERESDSSEDEEVDSRNVKVVRDASKRILISRAPRVLTIHLKRFSQDAHGRLSKINGHVNFGETVDLKPYMDPSCCKDRETSYKYRLIGVVEHSGTMRCGHYVAYVKRGAKGNAGKDENESSMWYYASDAYVREASLEEVLRCEAYILFYEEM</sequence>
<comment type="function">
    <text evidence="10">Recognizes and hydrolyzes the peptide bond at the C-terminal Gly of ubiquitin. Involved in the processing of poly-ubiquitin precursors as well as that of ubiquitinated proteins. Is involved in resistance to the arginine analog canavanine (CAN).</text>
</comment>
<dbReference type="InterPro" id="IPR038765">
    <property type="entry name" value="Papain-like_cys_pep_sf"/>
</dbReference>
<dbReference type="Gene3D" id="3.30.40.10">
    <property type="entry name" value="Zinc/RING finger domain, C3HC4 (zinc finger)"/>
    <property type="match status" value="1"/>
</dbReference>
<feature type="region of interest" description="Disordered" evidence="12">
    <location>
        <begin position="388"/>
        <end position="414"/>
    </location>
</feature>
<evidence type="ECO:0000259" key="13">
    <source>
        <dbReference type="PROSITE" id="PS50235"/>
    </source>
</evidence>
<dbReference type="SMART" id="SM00290">
    <property type="entry name" value="ZnF_UBP"/>
    <property type="match status" value="1"/>
</dbReference>
<evidence type="ECO:0000256" key="10">
    <source>
        <dbReference type="ARBA" id="ARBA00058678"/>
    </source>
</evidence>
<gene>
    <name evidence="15" type="ORF">CTI12_AA131680</name>
</gene>
<dbReference type="PROSITE" id="PS00973">
    <property type="entry name" value="USP_2"/>
    <property type="match status" value="1"/>
</dbReference>
<protein>
    <recommendedName>
        <fullName evidence="3">ubiquitinyl hydrolase 1</fullName>
        <ecNumber evidence="3">3.4.19.12</ecNumber>
    </recommendedName>
</protein>
<reference evidence="15 16" key="1">
    <citation type="journal article" date="2018" name="Mol. Plant">
        <title>The genome of Artemisia annua provides insight into the evolution of Asteraceae family and artemisinin biosynthesis.</title>
        <authorList>
            <person name="Shen Q."/>
            <person name="Zhang L."/>
            <person name="Liao Z."/>
            <person name="Wang S."/>
            <person name="Yan T."/>
            <person name="Shi P."/>
            <person name="Liu M."/>
            <person name="Fu X."/>
            <person name="Pan Q."/>
            <person name="Wang Y."/>
            <person name="Lv Z."/>
            <person name="Lu X."/>
            <person name="Zhang F."/>
            <person name="Jiang W."/>
            <person name="Ma Y."/>
            <person name="Chen M."/>
            <person name="Hao X."/>
            <person name="Li L."/>
            <person name="Tang Y."/>
            <person name="Lv G."/>
            <person name="Zhou Y."/>
            <person name="Sun X."/>
            <person name="Brodelius P.E."/>
            <person name="Rose J.K.C."/>
            <person name="Tang K."/>
        </authorList>
    </citation>
    <scope>NUCLEOTIDE SEQUENCE [LARGE SCALE GENOMIC DNA]</scope>
    <source>
        <strain evidence="16">cv. Huhao1</strain>
        <tissue evidence="15">Leaf</tissue>
    </source>
</reference>
<dbReference type="Proteomes" id="UP000245207">
    <property type="component" value="Unassembled WGS sequence"/>
</dbReference>
<keyword evidence="9" id="KW-0862">Zinc</keyword>
<name>A0A2U1PMR2_ARTAN</name>
<evidence type="ECO:0000256" key="6">
    <source>
        <dbReference type="ARBA" id="ARBA00022771"/>
    </source>
</evidence>
<feature type="region of interest" description="Disordered" evidence="12">
    <location>
        <begin position="1"/>
        <end position="24"/>
    </location>
</feature>
<accession>A0A2U1PMR2</accession>
<evidence type="ECO:0000256" key="3">
    <source>
        <dbReference type="ARBA" id="ARBA00012759"/>
    </source>
</evidence>
<feature type="compositionally biased region" description="Basic and acidic residues" evidence="12">
    <location>
        <begin position="801"/>
        <end position="812"/>
    </location>
</feature>
<dbReference type="PANTHER" id="PTHR24006:SF781">
    <property type="entry name" value="LD34905P"/>
    <property type="match status" value="1"/>
</dbReference>
<evidence type="ECO:0000256" key="9">
    <source>
        <dbReference type="ARBA" id="ARBA00022833"/>
    </source>
</evidence>
<dbReference type="InterPro" id="IPR050164">
    <property type="entry name" value="Peptidase_C19"/>
</dbReference>
<dbReference type="InterPro" id="IPR018200">
    <property type="entry name" value="USP_CS"/>
</dbReference>
<comment type="caution">
    <text evidence="15">The sequence shown here is derived from an EMBL/GenBank/DDBJ whole genome shotgun (WGS) entry which is preliminary data.</text>
</comment>
<dbReference type="AlphaFoldDB" id="A0A2U1PMR2"/>
<keyword evidence="4" id="KW-0645">Protease</keyword>
<organism evidence="15 16">
    <name type="scientific">Artemisia annua</name>
    <name type="common">Sweet wormwood</name>
    <dbReference type="NCBI Taxonomy" id="35608"/>
    <lineage>
        <taxon>Eukaryota</taxon>
        <taxon>Viridiplantae</taxon>
        <taxon>Streptophyta</taxon>
        <taxon>Embryophyta</taxon>
        <taxon>Tracheophyta</taxon>
        <taxon>Spermatophyta</taxon>
        <taxon>Magnoliopsida</taxon>
        <taxon>eudicotyledons</taxon>
        <taxon>Gunneridae</taxon>
        <taxon>Pentapetalae</taxon>
        <taxon>asterids</taxon>
        <taxon>campanulids</taxon>
        <taxon>Asterales</taxon>
        <taxon>Asteraceae</taxon>
        <taxon>Asteroideae</taxon>
        <taxon>Anthemideae</taxon>
        <taxon>Artemisiinae</taxon>
        <taxon>Artemisia</taxon>
    </lineage>
</organism>
<keyword evidence="5" id="KW-0479">Metal-binding</keyword>
<evidence type="ECO:0000256" key="8">
    <source>
        <dbReference type="ARBA" id="ARBA00022801"/>
    </source>
</evidence>
<dbReference type="GO" id="GO:0004843">
    <property type="term" value="F:cysteine-type deubiquitinase activity"/>
    <property type="evidence" value="ECO:0007669"/>
    <property type="project" value="UniProtKB-EC"/>
</dbReference>
<dbReference type="OrthoDB" id="2020758at2759"/>
<dbReference type="PROSITE" id="PS00972">
    <property type="entry name" value="USP_1"/>
    <property type="match status" value="1"/>
</dbReference>
<dbReference type="SUPFAM" id="SSF57850">
    <property type="entry name" value="RING/U-box"/>
    <property type="match status" value="1"/>
</dbReference>
<feature type="compositionally biased region" description="Basic and acidic residues" evidence="12">
    <location>
        <begin position="881"/>
        <end position="896"/>
    </location>
</feature>
<evidence type="ECO:0000256" key="7">
    <source>
        <dbReference type="ARBA" id="ARBA00022786"/>
    </source>
</evidence>
<dbReference type="GO" id="GO:0008270">
    <property type="term" value="F:zinc ion binding"/>
    <property type="evidence" value="ECO:0007669"/>
    <property type="project" value="UniProtKB-KW"/>
</dbReference>
<evidence type="ECO:0000256" key="2">
    <source>
        <dbReference type="ARBA" id="ARBA00009085"/>
    </source>
</evidence>